<dbReference type="Gene3D" id="1.20.120.710">
    <property type="entry name" value="Haloacid dehalogenase hydrolase-like domain"/>
    <property type="match status" value="1"/>
</dbReference>
<dbReference type="NCBIfam" id="TIGR01549">
    <property type="entry name" value="HAD-SF-IA-v1"/>
    <property type="match status" value="1"/>
</dbReference>
<dbReference type="PANTHER" id="PTHR46470">
    <property type="entry name" value="N-ACYLNEURAMINATE-9-PHOSPHATASE"/>
    <property type="match status" value="1"/>
</dbReference>
<proteinExistence type="predicted"/>
<keyword evidence="3" id="KW-0460">Magnesium</keyword>
<dbReference type="InterPro" id="IPR023214">
    <property type="entry name" value="HAD_sf"/>
</dbReference>
<gene>
    <name evidence="4" type="ORF">ANN_10196</name>
</gene>
<comment type="caution">
    <text evidence="4">The sequence shown here is derived from an EMBL/GenBank/DDBJ whole genome shotgun (WGS) entry which is preliminary data.</text>
</comment>
<dbReference type="InterPro" id="IPR036412">
    <property type="entry name" value="HAD-like_sf"/>
</dbReference>
<dbReference type="Proteomes" id="UP001148838">
    <property type="component" value="Unassembled WGS sequence"/>
</dbReference>
<sequence length="297" mass="33533">LDPECAWDNLIVLLSCSEEPHPVCHPGPVRADQLHRLQHRVICYSYGAIVCQKVTELIVILQTQYHVPGDVATHAAQTFLHNFRLCPDNCDMTLDKWRHLLWSRALGEKYASIAGDVYAEWLRLRYKFLAIAPDVLSLLTKLRQHYLLGLITNGPSNAQWEKVERLNLRNYFDCILVSGDLPWEKPHRNIFLEACHFLGMQPWQCIMVGDKLETDILGGIEASLGATVWVPLSIEHPSSHGPHPDFTINNITDLSHILSSIQKSPTVRSRCRTTFSTHHPVSAPDLEDCCSNSSDGS</sequence>
<keyword evidence="5" id="KW-1185">Reference proteome</keyword>
<dbReference type="Gene3D" id="3.40.50.1000">
    <property type="entry name" value="HAD superfamily/HAD-like"/>
    <property type="match status" value="1"/>
</dbReference>
<reference evidence="4 5" key="1">
    <citation type="journal article" date="2022" name="Allergy">
        <title>Genome assembly and annotation of Periplaneta americana reveal a comprehensive cockroach allergen profile.</title>
        <authorList>
            <person name="Wang L."/>
            <person name="Xiong Q."/>
            <person name="Saelim N."/>
            <person name="Wang L."/>
            <person name="Nong W."/>
            <person name="Wan A.T."/>
            <person name="Shi M."/>
            <person name="Liu X."/>
            <person name="Cao Q."/>
            <person name="Hui J.H.L."/>
            <person name="Sookrung N."/>
            <person name="Leung T.F."/>
            <person name="Tungtrongchitr A."/>
            <person name="Tsui S.K.W."/>
        </authorList>
    </citation>
    <scope>NUCLEOTIDE SEQUENCE [LARGE SCALE GENOMIC DNA]</scope>
    <source>
        <strain evidence="4">PWHHKU_190912</strain>
    </source>
</reference>
<evidence type="ECO:0000256" key="1">
    <source>
        <dbReference type="ARBA" id="ARBA00001946"/>
    </source>
</evidence>
<dbReference type="Pfam" id="PF13419">
    <property type="entry name" value="HAD_2"/>
    <property type="match status" value="1"/>
</dbReference>
<dbReference type="EMBL" id="JAJSOF020000005">
    <property type="protein sequence ID" value="KAJ4448183.1"/>
    <property type="molecule type" value="Genomic_DNA"/>
</dbReference>
<evidence type="ECO:0000256" key="3">
    <source>
        <dbReference type="ARBA" id="ARBA00022842"/>
    </source>
</evidence>
<dbReference type="SUPFAM" id="SSF56784">
    <property type="entry name" value="HAD-like"/>
    <property type="match status" value="1"/>
</dbReference>
<dbReference type="CDD" id="cd04305">
    <property type="entry name" value="HAD_Neu5Ac-Pase_like"/>
    <property type="match status" value="1"/>
</dbReference>
<organism evidence="4 5">
    <name type="scientific">Periplaneta americana</name>
    <name type="common">American cockroach</name>
    <name type="synonym">Blatta americana</name>
    <dbReference type="NCBI Taxonomy" id="6978"/>
    <lineage>
        <taxon>Eukaryota</taxon>
        <taxon>Metazoa</taxon>
        <taxon>Ecdysozoa</taxon>
        <taxon>Arthropoda</taxon>
        <taxon>Hexapoda</taxon>
        <taxon>Insecta</taxon>
        <taxon>Pterygota</taxon>
        <taxon>Neoptera</taxon>
        <taxon>Polyneoptera</taxon>
        <taxon>Dictyoptera</taxon>
        <taxon>Blattodea</taxon>
        <taxon>Blattoidea</taxon>
        <taxon>Blattidae</taxon>
        <taxon>Blattinae</taxon>
        <taxon>Periplaneta</taxon>
    </lineage>
</organism>
<dbReference type="InterPro" id="IPR051400">
    <property type="entry name" value="HAD-like_hydrolase"/>
</dbReference>
<dbReference type="PANTHER" id="PTHR46470:SF3">
    <property type="entry name" value="N-ACYLNEURAMINATE-9-PHOSPHATASE"/>
    <property type="match status" value="1"/>
</dbReference>
<accession>A0ABQ8TND0</accession>
<feature type="non-terminal residue" evidence="4">
    <location>
        <position position="1"/>
    </location>
</feature>
<evidence type="ECO:0008006" key="6">
    <source>
        <dbReference type="Google" id="ProtNLM"/>
    </source>
</evidence>
<evidence type="ECO:0000313" key="5">
    <source>
        <dbReference type="Proteomes" id="UP001148838"/>
    </source>
</evidence>
<keyword evidence="2" id="KW-0378">Hydrolase</keyword>
<evidence type="ECO:0000256" key="2">
    <source>
        <dbReference type="ARBA" id="ARBA00022801"/>
    </source>
</evidence>
<protein>
    <recommendedName>
        <fullName evidence="6">N-acylneuraminate-9-phosphatase</fullName>
    </recommendedName>
</protein>
<dbReference type="InterPro" id="IPR041492">
    <property type="entry name" value="HAD_2"/>
</dbReference>
<dbReference type="InterPro" id="IPR006439">
    <property type="entry name" value="HAD-SF_hydro_IA"/>
</dbReference>
<name>A0ABQ8TND0_PERAM</name>
<comment type="cofactor">
    <cofactor evidence="1">
        <name>Mg(2+)</name>
        <dbReference type="ChEBI" id="CHEBI:18420"/>
    </cofactor>
</comment>
<evidence type="ECO:0000313" key="4">
    <source>
        <dbReference type="EMBL" id="KAJ4448183.1"/>
    </source>
</evidence>